<dbReference type="SMART" id="SM00225">
    <property type="entry name" value="BTB"/>
    <property type="match status" value="1"/>
</dbReference>
<organism evidence="2 3">
    <name type="scientific">Mycena albidolilacea</name>
    <dbReference type="NCBI Taxonomy" id="1033008"/>
    <lineage>
        <taxon>Eukaryota</taxon>
        <taxon>Fungi</taxon>
        <taxon>Dikarya</taxon>
        <taxon>Basidiomycota</taxon>
        <taxon>Agaricomycotina</taxon>
        <taxon>Agaricomycetes</taxon>
        <taxon>Agaricomycetidae</taxon>
        <taxon>Agaricales</taxon>
        <taxon>Marasmiineae</taxon>
        <taxon>Mycenaceae</taxon>
        <taxon>Mycena</taxon>
    </lineage>
</organism>
<dbReference type="SUPFAM" id="SSF54695">
    <property type="entry name" value="POZ domain"/>
    <property type="match status" value="1"/>
</dbReference>
<evidence type="ECO:0000313" key="2">
    <source>
        <dbReference type="EMBL" id="KAJ7319422.1"/>
    </source>
</evidence>
<dbReference type="Pfam" id="PF00651">
    <property type="entry name" value="BTB"/>
    <property type="match status" value="1"/>
</dbReference>
<dbReference type="AlphaFoldDB" id="A0AAD6ZEQ9"/>
<protein>
    <recommendedName>
        <fullName evidence="1">BTB domain-containing protein</fullName>
    </recommendedName>
</protein>
<keyword evidence="3" id="KW-1185">Reference proteome</keyword>
<dbReference type="Gene3D" id="3.30.710.10">
    <property type="entry name" value="Potassium Channel Kv1.1, Chain A"/>
    <property type="match status" value="1"/>
</dbReference>
<reference evidence="2" key="1">
    <citation type="submission" date="2023-03" db="EMBL/GenBank/DDBJ databases">
        <title>Massive genome expansion in bonnet fungi (Mycena s.s.) driven by repeated elements and novel gene families across ecological guilds.</title>
        <authorList>
            <consortium name="Lawrence Berkeley National Laboratory"/>
            <person name="Harder C.B."/>
            <person name="Miyauchi S."/>
            <person name="Viragh M."/>
            <person name="Kuo A."/>
            <person name="Thoen E."/>
            <person name="Andreopoulos B."/>
            <person name="Lu D."/>
            <person name="Skrede I."/>
            <person name="Drula E."/>
            <person name="Henrissat B."/>
            <person name="Morin E."/>
            <person name="Kohler A."/>
            <person name="Barry K."/>
            <person name="LaButti K."/>
            <person name="Morin E."/>
            <person name="Salamov A."/>
            <person name="Lipzen A."/>
            <person name="Mereny Z."/>
            <person name="Hegedus B."/>
            <person name="Baldrian P."/>
            <person name="Stursova M."/>
            <person name="Weitz H."/>
            <person name="Taylor A."/>
            <person name="Grigoriev I.V."/>
            <person name="Nagy L.G."/>
            <person name="Martin F."/>
            <person name="Kauserud H."/>
        </authorList>
    </citation>
    <scope>NUCLEOTIDE SEQUENCE</scope>
    <source>
        <strain evidence="2">CBHHK002</strain>
    </source>
</reference>
<dbReference type="InterPro" id="IPR000210">
    <property type="entry name" value="BTB/POZ_dom"/>
</dbReference>
<evidence type="ECO:0000259" key="1">
    <source>
        <dbReference type="PROSITE" id="PS50097"/>
    </source>
</evidence>
<feature type="domain" description="BTB" evidence="1">
    <location>
        <begin position="25"/>
        <end position="98"/>
    </location>
</feature>
<comment type="caution">
    <text evidence="2">The sequence shown here is derived from an EMBL/GenBank/DDBJ whole genome shotgun (WGS) entry which is preliminary data.</text>
</comment>
<proteinExistence type="predicted"/>
<sequence length="339" mass="38369">MASQTDDLVRSTDIRRDNDYYSSSGDSIIRVENTLFKIHKFILVHNSSVFATMFDLPVGKGNTEGSSDDLPIILQGENAKDFRVVLKHIYAPPTQIQVHSMTMAALPDVISVAKFAEKYALDHWKDWAAQFLLSRTSNLGAVSLDNLPDLYSLSNLLEDTPTRNQIVKRWCEVVETDDLPILPVLTAADLERRAQTMSDLESLPREHGVSPAHFQRMLSAFMLLTFSWNRFRMQLPVLFREAPCGGGGSQAQHEANCIPYFLRKWVEATVAAEYQYPQITRLASRLAHASHHMQKKDSGISPRSFWATECFADITGRFIYEGQNEMALLLEHFFPKAAE</sequence>
<evidence type="ECO:0000313" key="3">
    <source>
        <dbReference type="Proteomes" id="UP001218218"/>
    </source>
</evidence>
<dbReference type="PROSITE" id="PS50097">
    <property type="entry name" value="BTB"/>
    <property type="match status" value="1"/>
</dbReference>
<dbReference type="Proteomes" id="UP001218218">
    <property type="component" value="Unassembled WGS sequence"/>
</dbReference>
<accession>A0AAD6ZEQ9</accession>
<dbReference type="InterPro" id="IPR011333">
    <property type="entry name" value="SKP1/BTB/POZ_sf"/>
</dbReference>
<dbReference type="EMBL" id="JARIHO010000054">
    <property type="protein sequence ID" value="KAJ7319422.1"/>
    <property type="molecule type" value="Genomic_DNA"/>
</dbReference>
<gene>
    <name evidence="2" type="ORF">DFH08DRAFT_1086285</name>
</gene>
<name>A0AAD6ZEQ9_9AGAR</name>